<sequence length="304" mass="33079">MDESDTTPFVASFCVLLGLTVIGFAVVWHHIVAVETQQRGLPVTVAVFTPINKILVLGFTGLLGLYSSQIAHNLFSVSTCFGKAASIVLQFSIGLCEWACLQYTWNRTKPILLLVSPERVGPMKWAVRLSPGLFFSQVVTALMLAIATTVDKPNPQPFDSLNNLFIGIAGITATLLDTVFLVTFIRFLRTKHTALPSDQLKLFQTVARYGCWTAAALYVCSIMAPRIMFLISPAFIGVSFWILFEMKRAIWKIATDVGVASDYEGTTNVAVGELESGVIVPDKCNTSISDVEGGSVIRGSISDD</sequence>
<feature type="transmembrane region" description="Helical" evidence="1">
    <location>
        <begin position="166"/>
        <end position="188"/>
    </location>
</feature>
<name>A0A1Y2CQE3_9FUNG</name>
<evidence type="ECO:0000313" key="2">
    <source>
        <dbReference type="EMBL" id="ORY49177.1"/>
    </source>
</evidence>
<feature type="non-terminal residue" evidence="2">
    <location>
        <position position="1"/>
    </location>
</feature>
<feature type="transmembrane region" description="Helical" evidence="1">
    <location>
        <begin position="225"/>
        <end position="244"/>
    </location>
</feature>
<dbReference type="AlphaFoldDB" id="A0A1Y2CQE3"/>
<reference evidence="2 3" key="1">
    <citation type="submission" date="2016-07" db="EMBL/GenBank/DDBJ databases">
        <title>Pervasive Adenine N6-methylation of Active Genes in Fungi.</title>
        <authorList>
            <consortium name="DOE Joint Genome Institute"/>
            <person name="Mondo S.J."/>
            <person name="Dannebaum R.O."/>
            <person name="Kuo R.C."/>
            <person name="Labutti K."/>
            <person name="Haridas S."/>
            <person name="Kuo A."/>
            <person name="Salamov A."/>
            <person name="Ahrendt S.R."/>
            <person name="Lipzen A."/>
            <person name="Sullivan W."/>
            <person name="Andreopoulos W.B."/>
            <person name="Clum A."/>
            <person name="Lindquist E."/>
            <person name="Daum C."/>
            <person name="Ramamoorthy G.K."/>
            <person name="Gryganskyi A."/>
            <person name="Culley D."/>
            <person name="Magnuson J.K."/>
            <person name="James T.Y."/>
            <person name="O'Malley M.A."/>
            <person name="Stajich J.E."/>
            <person name="Spatafora J.W."/>
            <person name="Visel A."/>
            <person name="Grigoriev I.V."/>
        </authorList>
    </citation>
    <scope>NUCLEOTIDE SEQUENCE [LARGE SCALE GENOMIC DNA]</scope>
    <source>
        <strain evidence="2 3">JEL800</strain>
    </source>
</reference>
<dbReference type="OrthoDB" id="10693572at2759"/>
<keyword evidence="1" id="KW-1133">Transmembrane helix</keyword>
<organism evidence="2 3">
    <name type="scientific">Rhizoclosmatium globosum</name>
    <dbReference type="NCBI Taxonomy" id="329046"/>
    <lineage>
        <taxon>Eukaryota</taxon>
        <taxon>Fungi</taxon>
        <taxon>Fungi incertae sedis</taxon>
        <taxon>Chytridiomycota</taxon>
        <taxon>Chytridiomycota incertae sedis</taxon>
        <taxon>Chytridiomycetes</taxon>
        <taxon>Chytridiales</taxon>
        <taxon>Chytriomycetaceae</taxon>
        <taxon>Rhizoclosmatium</taxon>
    </lineage>
</organism>
<keyword evidence="1" id="KW-0472">Membrane</keyword>
<gene>
    <name evidence="2" type="ORF">BCR33DRAFT_714210</name>
</gene>
<evidence type="ECO:0000256" key="1">
    <source>
        <dbReference type="SAM" id="Phobius"/>
    </source>
</evidence>
<dbReference type="Proteomes" id="UP000193642">
    <property type="component" value="Unassembled WGS sequence"/>
</dbReference>
<protein>
    <submittedName>
        <fullName evidence="2">Uncharacterized protein</fullName>
    </submittedName>
</protein>
<proteinExistence type="predicted"/>
<feature type="transmembrane region" description="Helical" evidence="1">
    <location>
        <begin position="125"/>
        <end position="146"/>
    </location>
</feature>
<evidence type="ECO:0000313" key="3">
    <source>
        <dbReference type="Proteomes" id="UP000193642"/>
    </source>
</evidence>
<comment type="caution">
    <text evidence="2">The sequence shown here is derived from an EMBL/GenBank/DDBJ whole genome shotgun (WGS) entry which is preliminary data.</text>
</comment>
<feature type="transmembrane region" description="Helical" evidence="1">
    <location>
        <begin position="6"/>
        <end position="28"/>
    </location>
</feature>
<feature type="transmembrane region" description="Helical" evidence="1">
    <location>
        <begin position="40"/>
        <end position="67"/>
    </location>
</feature>
<accession>A0A1Y2CQE3</accession>
<dbReference type="EMBL" id="MCGO01000010">
    <property type="protein sequence ID" value="ORY49177.1"/>
    <property type="molecule type" value="Genomic_DNA"/>
</dbReference>
<keyword evidence="1" id="KW-0812">Transmembrane</keyword>
<keyword evidence="3" id="KW-1185">Reference proteome</keyword>